<proteinExistence type="predicted"/>
<dbReference type="AlphaFoldDB" id="A0A6D2IE17"/>
<feature type="transmembrane region" description="Helical" evidence="1">
    <location>
        <begin position="99"/>
        <end position="119"/>
    </location>
</feature>
<name>A0A6D2IE17_9BRAS</name>
<keyword evidence="1" id="KW-1133">Transmembrane helix</keyword>
<sequence>MLEMNSVEGDERRMVTNGLFWAERLLLLLLVVFPTYVVDLILFLTLSTTLFALTFFFYCPKLSSVGVSGMGGFWLFLLDRSTFYLGLEYSKLLAQGFEIAFLWRFTVFLSVVVHSVYIVDHLLRSRQAVPPQSQNGETPISTGDASKEMEKVKELVEDGKKTMEHMLQSGLETLRKEWGEFRDDGKKMMTQVDVVENMISSQSQPGTLRDNMHLNADEIWAELRDDLKSKLYEVIKVCRQDFNKDVKSIAEQLHETYLAVQETAKEVKITADQLRETCLGIQETAKEAKVTAEKPHETYFIFQEGEKKRRMIRGEDVEGFAELREQVRRMSVEADIKAEELSRATVELVEAGFQQWEEDNADYLASLPLLYFNRN</sequence>
<evidence type="ECO:0000313" key="3">
    <source>
        <dbReference type="Proteomes" id="UP000467841"/>
    </source>
</evidence>
<comment type="caution">
    <text evidence="2">The sequence shown here is derived from an EMBL/GenBank/DDBJ whole genome shotgun (WGS) entry which is preliminary data.</text>
</comment>
<gene>
    <name evidence="2" type="ORF">MERR_LOCUS15570</name>
</gene>
<evidence type="ECO:0000313" key="2">
    <source>
        <dbReference type="EMBL" id="CAA7028335.1"/>
    </source>
</evidence>
<keyword evidence="1" id="KW-0472">Membrane</keyword>
<keyword evidence="1" id="KW-0812">Transmembrane</keyword>
<feature type="transmembrane region" description="Helical" evidence="1">
    <location>
        <begin position="65"/>
        <end position="87"/>
    </location>
</feature>
<evidence type="ECO:0000256" key="1">
    <source>
        <dbReference type="SAM" id="Phobius"/>
    </source>
</evidence>
<accession>A0A6D2IE17</accession>
<keyword evidence="3" id="KW-1185">Reference proteome</keyword>
<dbReference type="OrthoDB" id="1071951at2759"/>
<feature type="transmembrane region" description="Helical" evidence="1">
    <location>
        <begin position="25"/>
        <end position="58"/>
    </location>
</feature>
<reference evidence="2" key="1">
    <citation type="submission" date="2020-01" db="EMBL/GenBank/DDBJ databases">
        <authorList>
            <person name="Mishra B."/>
        </authorList>
    </citation>
    <scope>NUCLEOTIDE SEQUENCE [LARGE SCALE GENOMIC DNA]</scope>
</reference>
<organism evidence="2 3">
    <name type="scientific">Microthlaspi erraticum</name>
    <dbReference type="NCBI Taxonomy" id="1685480"/>
    <lineage>
        <taxon>Eukaryota</taxon>
        <taxon>Viridiplantae</taxon>
        <taxon>Streptophyta</taxon>
        <taxon>Embryophyta</taxon>
        <taxon>Tracheophyta</taxon>
        <taxon>Spermatophyta</taxon>
        <taxon>Magnoliopsida</taxon>
        <taxon>eudicotyledons</taxon>
        <taxon>Gunneridae</taxon>
        <taxon>Pentapetalae</taxon>
        <taxon>rosids</taxon>
        <taxon>malvids</taxon>
        <taxon>Brassicales</taxon>
        <taxon>Brassicaceae</taxon>
        <taxon>Coluteocarpeae</taxon>
        <taxon>Microthlaspi</taxon>
    </lineage>
</organism>
<protein>
    <submittedName>
        <fullName evidence="2">Uncharacterized protein</fullName>
    </submittedName>
</protein>
<dbReference type="EMBL" id="CACVBM020001066">
    <property type="protein sequence ID" value="CAA7028335.1"/>
    <property type="molecule type" value="Genomic_DNA"/>
</dbReference>
<dbReference type="Proteomes" id="UP000467841">
    <property type="component" value="Unassembled WGS sequence"/>
</dbReference>